<evidence type="ECO:0000313" key="1">
    <source>
        <dbReference type="EMBL" id="MBM6738411.1"/>
    </source>
</evidence>
<dbReference type="EMBL" id="JACLYY010000009">
    <property type="protein sequence ID" value="MBM6738411.1"/>
    <property type="molecule type" value="Genomic_DNA"/>
</dbReference>
<evidence type="ECO:0000313" key="2">
    <source>
        <dbReference type="Proteomes" id="UP000716906"/>
    </source>
</evidence>
<keyword evidence="2" id="KW-1185">Reference proteome</keyword>
<proteinExistence type="predicted"/>
<protein>
    <recommendedName>
        <fullName evidence="3">PD-(D/E)XK nuclease family transposase</fullName>
    </recommendedName>
</protein>
<organism evidence="1 2">
    <name type="scientific">Faecalicatena fissicatena</name>
    <dbReference type="NCBI Taxonomy" id="290055"/>
    <lineage>
        <taxon>Bacteria</taxon>
        <taxon>Bacillati</taxon>
        <taxon>Bacillota</taxon>
        <taxon>Clostridia</taxon>
        <taxon>Lachnospirales</taxon>
        <taxon>Lachnospiraceae</taxon>
        <taxon>Faecalicatena</taxon>
    </lineage>
</organism>
<evidence type="ECO:0008006" key="3">
    <source>
        <dbReference type="Google" id="ProtNLM"/>
    </source>
</evidence>
<name>A0ABS2E9X0_9FIRM</name>
<comment type="caution">
    <text evidence="1">The sequence shown here is derived from an EMBL/GenBank/DDBJ whole genome shotgun (WGS) entry which is preliminary data.</text>
</comment>
<reference evidence="1 2" key="1">
    <citation type="journal article" date="2021" name="Sci. Rep.">
        <title>The distribution of antibiotic resistance genes in chicken gut microbiota commensals.</title>
        <authorList>
            <person name="Juricova H."/>
            <person name="Matiasovicova J."/>
            <person name="Kubasova T."/>
            <person name="Cejkova D."/>
            <person name="Rychlik I."/>
        </authorList>
    </citation>
    <scope>NUCLEOTIDE SEQUENCE [LARGE SCALE GENOMIC DNA]</scope>
    <source>
        <strain evidence="1 2">An773</strain>
    </source>
</reference>
<accession>A0ABS2E9X0</accession>
<dbReference type="RefSeq" id="WP_138303587.1">
    <property type="nucleotide sequence ID" value="NZ_JACLYY010000009.1"/>
</dbReference>
<dbReference type="Proteomes" id="UP000716906">
    <property type="component" value="Unassembled WGS sequence"/>
</dbReference>
<sequence length="238" mass="27058">MLIPARRKTEIKLIINIEAQKEFYPGYNLVTRGIFYGARLISSQLGTEFTGSDYDSIKKVYSIWICMNAPKYIGNAISIYSIGKKDIVPGIPDRPGSYDKLSVICICLCDGAEDGQELTRMLNVLLSPSLRTGDKIEKLENDFQIEMEYSLGKELEQMCNLSDYVEEIGIEKGIEKGRDEGKNLNLIELIQKKCRRNKSLEETAADLEEEPQAIEAIYRIVQKYPHASCEEILMKLKE</sequence>
<gene>
    <name evidence="1" type="ORF">H7U36_09930</name>
</gene>